<protein>
    <submittedName>
        <fullName evidence="3">Uncharacterized protein</fullName>
    </submittedName>
</protein>
<evidence type="ECO:0000256" key="1">
    <source>
        <dbReference type="SAM" id="MobiDB-lite"/>
    </source>
</evidence>
<dbReference type="Proteomes" id="UP000724874">
    <property type="component" value="Unassembled WGS sequence"/>
</dbReference>
<proteinExistence type="predicted"/>
<dbReference type="EMBL" id="JADNYJ010000276">
    <property type="protein sequence ID" value="KAF8872175.1"/>
    <property type="molecule type" value="Genomic_DNA"/>
</dbReference>
<gene>
    <name evidence="3" type="ORF">CPB84DRAFT_1799869</name>
</gene>
<comment type="caution">
    <text evidence="3">The sequence shown here is derived from an EMBL/GenBank/DDBJ whole genome shotgun (WGS) entry which is preliminary data.</text>
</comment>
<evidence type="ECO:0000313" key="3">
    <source>
        <dbReference type="EMBL" id="KAF8872175.1"/>
    </source>
</evidence>
<dbReference type="AlphaFoldDB" id="A0A9P5N8E3"/>
<name>A0A9P5N8E3_GYMJU</name>
<feature type="compositionally biased region" description="Low complexity" evidence="1">
    <location>
        <begin position="117"/>
        <end position="144"/>
    </location>
</feature>
<reference evidence="3" key="1">
    <citation type="submission" date="2020-11" db="EMBL/GenBank/DDBJ databases">
        <authorList>
            <consortium name="DOE Joint Genome Institute"/>
            <person name="Ahrendt S."/>
            <person name="Riley R."/>
            <person name="Andreopoulos W."/>
            <person name="LaButti K."/>
            <person name="Pangilinan J."/>
            <person name="Ruiz-duenas F.J."/>
            <person name="Barrasa J.M."/>
            <person name="Sanchez-Garcia M."/>
            <person name="Camarero S."/>
            <person name="Miyauchi S."/>
            <person name="Serrano A."/>
            <person name="Linde D."/>
            <person name="Babiker R."/>
            <person name="Drula E."/>
            <person name="Ayuso-Fernandez I."/>
            <person name="Pacheco R."/>
            <person name="Padilla G."/>
            <person name="Ferreira P."/>
            <person name="Barriuso J."/>
            <person name="Kellner H."/>
            <person name="Castanera R."/>
            <person name="Alfaro M."/>
            <person name="Ramirez L."/>
            <person name="Pisabarro A.G."/>
            <person name="Kuo A."/>
            <person name="Tritt A."/>
            <person name="Lipzen A."/>
            <person name="He G."/>
            <person name="Yan M."/>
            <person name="Ng V."/>
            <person name="Cullen D."/>
            <person name="Martin F."/>
            <person name="Rosso M.-N."/>
            <person name="Henrissat B."/>
            <person name="Hibbett D."/>
            <person name="Martinez A.T."/>
            <person name="Grigoriev I.V."/>
        </authorList>
    </citation>
    <scope>NUCLEOTIDE SEQUENCE</scope>
    <source>
        <strain evidence="3">AH 44721</strain>
    </source>
</reference>
<feature type="chain" id="PRO_5040406456" evidence="2">
    <location>
        <begin position="23"/>
        <end position="144"/>
    </location>
</feature>
<accession>A0A9P5N8E3</accession>
<organism evidence="3 4">
    <name type="scientific">Gymnopilus junonius</name>
    <name type="common">Spectacular rustgill mushroom</name>
    <name type="synonym">Gymnopilus spectabilis subsp. junonius</name>
    <dbReference type="NCBI Taxonomy" id="109634"/>
    <lineage>
        <taxon>Eukaryota</taxon>
        <taxon>Fungi</taxon>
        <taxon>Dikarya</taxon>
        <taxon>Basidiomycota</taxon>
        <taxon>Agaricomycotina</taxon>
        <taxon>Agaricomycetes</taxon>
        <taxon>Agaricomycetidae</taxon>
        <taxon>Agaricales</taxon>
        <taxon>Agaricineae</taxon>
        <taxon>Hymenogastraceae</taxon>
        <taxon>Gymnopilus</taxon>
    </lineage>
</organism>
<sequence>MFSTGLLPIFLLFSSAIGIGSCAPIRECSFPSLVERYDDLSNLLVTREFGVADPAIYAQRELDELALLDERDLVDLLNEFSKRGNTIATIGSQVIKSVSAAEKKSADKIRASEKAARNAAASSKGSKGSTVVKSSSGSASKPRR</sequence>
<evidence type="ECO:0000256" key="2">
    <source>
        <dbReference type="SAM" id="SignalP"/>
    </source>
</evidence>
<keyword evidence="2" id="KW-0732">Signal</keyword>
<feature type="signal peptide" evidence="2">
    <location>
        <begin position="1"/>
        <end position="22"/>
    </location>
</feature>
<evidence type="ECO:0000313" key="4">
    <source>
        <dbReference type="Proteomes" id="UP000724874"/>
    </source>
</evidence>
<feature type="region of interest" description="Disordered" evidence="1">
    <location>
        <begin position="112"/>
        <end position="144"/>
    </location>
</feature>
<keyword evidence="4" id="KW-1185">Reference proteome</keyword>